<dbReference type="SMART" id="SM00530">
    <property type="entry name" value="HTH_XRE"/>
    <property type="match status" value="1"/>
</dbReference>
<evidence type="ECO:0000313" key="3">
    <source>
        <dbReference type="Proteomes" id="UP001334732"/>
    </source>
</evidence>
<dbReference type="SUPFAM" id="SSF47413">
    <property type="entry name" value="lambda repressor-like DNA-binding domains"/>
    <property type="match status" value="1"/>
</dbReference>
<keyword evidence="3" id="KW-1185">Reference proteome</keyword>
<accession>A0ABZ1CIJ8</accession>
<dbReference type="InterPro" id="IPR001387">
    <property type="entry name" value="Cro/C1-type_HTH"/>
</dbReference>
<dbReference type="Gene3D" id="1.10.260.40">
    <property type="entry name" value="lambda repressor-like DNA-binding domains"/>
    <property type="match status" value="1"/>
</dbReference>
<proteinExistence type="predicted"/>
<organism evidence="2 3">
    <name type="scientific">Thiobacillus sedimenti</name>
    <dbReference type="NCBI Taxonomy" id="3110231"/>
    <lineage>
        <taxon>Bacteria</taxon>
        <taxon>Pseudomonadati</taxon>
        <taxon>Pseudomonadota</taxon>
        <taxon>Betaproteobacteria</taxon>
        <taxon>Nitrosomonadales</taxon>
        <taxon>Thiobacillaceae</taxon>
        <taxon>Thiobacillus</taxon>
    </lineage>
</organism>
<dbReference type="PROSITE" id="PS50943">
    <property type="entry name" value="HTH_CROC1"/>
    <property type="match status" value="1"/>
</dbReference>
<dbReference type="EMBL" id="CP141769">
    <property type="protein sequence ID" value="WRS39226.1"/>
    <property type="molecule type" value="Genomic_DNA"/>
</dbReference>
<dbReference type="Pfam" id="PF13560">
    <property type="entry name" value="HTH_31"/>
    <property type="match status" value="1"/>
</dbReference>
<sequence>MERKRLVGSPQSPASLGGRLRSARIRAGMNQVELAGQCGVSPSLICTVERGRTKSMRDSTLVRMARVLGCSPEWLALGTGQAKSAVSVTQFEQEVLADFRRLSTADKKAVARNVRDLLKKSGRTRAG</sequence>
<dbReference type="InterPro" id="IPR010982">
    <property type="entry name" value="Lambda_DNA-bd_dom_sf"/>
</dbReference>
<name>A0ABZ1CIJ8_9PROT</name>
<dbReference type="RefSeq" id="WP_324779759.1">
    <property type="nucleotide sequence ID" value="NZ_CP141769.1"/>
</dbReference>
<dbReference type="Proteomes" id="UP001334732">
    <property type="component" value="Chromosome"/>
</dbReference>
<protein>
    <submittedName>
        <fullName evidence="2">Helix-turn-helix transcriptional regulator</fullName>
    </submittedName>
</protein>
<dbReference type="CDD" id="cd00093">
    <property type="entry name" value="HTH_XRE"/>
    <property type="match status" value="1"/>
</dbReference>
<evidence type="ECO:0000313" key="2">
    <source>
        <dbReference type="EMBL" id="WRS39226.1"/>
    </source>
</evidence>
<evidence type="ECO:0000259" key="1">
    <source>
        <dbReference type="PROSITE" id="PS50943"/>
    </source>
</evidence>
<reference evidence="2 3" key="1">
    <citation type="submission" date="2023-12" db="EMBL/GenBank/DDBJ databases">
        <title>Thiobacillus sedimentum sp. nov., a chemolithoautotrophic sulfur-oxidizing bacterium isolated from freshwater sediment.</title>
        <authorList>
            <person name="Luo J."/>
            <person name="Dai C."/>
        </authorList>
    </citation>
    <scope>NUCLEOTIDE SEQUENCE [LARGE SCALE GENOMIC DNA]</scope>
    <source>
        <strain evidence="2 3">SCUT-2</strain>
    </source>
</reference>
<feature type="domain" description="HTH cro/C1-type" evidence="1">
    <location>
        <begin position="20"/>
        <end position="75"/>
    </location>
</feature>
<gene>
    <name evidence="2" type="ORF">VA613_14655</name>
</gene>